<gene>
    <name evidence="1" type="ORF">ENSA7_02610</name>
</gene>
<dbReference type="RefSeq" id="WP_106087361.1">
    <property type="nucleotide sequence ID" value="NZ_PVNL01000004.1"/>
</dbReference>
<protein>
    <submittedName>
        <fullName evidence="1">Uncharacterized protein</fullName>
    </submittedName>
</protein>
<comment type="caution">
    <text evidence="1">The sequence shown here is derived from an EMBL/GenBank/DDBJ whole genome shotgun (WGS) entry which is preliminary data.</text>
</comment>
<dbReference type="EMBL" id="PVNL01000004">
    <property type="protein sequence ID" value="PRQ10055.1"/>
    <property type="molecule type" value="Genomic_DNA"/>
</dbReference>
<name>A0A2S9YY82_9BACT</name>
<sequence length="187" mass="19236">MFTHAVFSLALFASPSPTYRPPPLTVVDEYTTQDGQRTRWASVTYGLPDGQTAEFILVADDSNSGDGYLYVNGEALVHATWDDANGVSSWTSSVPGAGALAGAALTALEGEAGTALLDAFTGDSQVFKCSAWGKKVLRAGKYIWGAAVMGSAAACCVETGMVGCGLCGAAGWALAEAGSEALENYCD</sequence>
<dbReference type="OrthoDB" id="9852988at2"/>
<evidence type="ECO:0000313" key="1">
    <source>
        <dbReference type="EMBL" id="PRQ10055.1"/>
    </source>
</evidence>
<dbReference type="Proteomes" id="UP000238823">
    <property type="component" value="Unassembled WGS sequence"/>
</dbReference>
<proteinExistence type="predicted"/>
<organism evidence="1 2">
    <name type="scientific">Enhygromyxa salina</name>
    <dbReference type="NCBI Taxonomy" id="215803"/>
    <lineage>
        <taxon>Bacteria</taxon>
        <taxon>Pseudomonadati</taxon>
        <taxon>Myxococcota</taxon>
        <taxon>Polyangia</taxon>
        <taxon>Nannocystales</taxon>
        <taxon>Nannocystaceae</taxon>
        <taxon>Enhygromyxa</taxon>
    </lineage>
</organism>
<reference evidence="1 2" key="1">
    <citation type="submission" date="2018-03" db="EMBL/GenBank/DDBJ databases">
        <title>Draft Genome Sequences of the Obligatory Marine Myxobacteria Enhygromyxa salina SWB007.</title>
        <authorList>
            <person name="Poehlein A."/>
            <person name="Moghaddam J.A."/>
            <person name="Harms H."/>
            <person name="Alanjari M."/>
            <person name="Koenig G.M."/>
            <person name="Daniel R."/>
            <person name="Schaeberle T.F."/>
        </authorList>
    </citation>
    <scope>NUCLEOTIDE SEQUENCE [LARGE SCALE GENOMIC DNA]</scope>
    <source>
        <strain evidence="1 2">SWB007</strain>
    </source>
</reference>
<evidence type="ECO:0000313" key="2">
    <source>
        <dbReference type="Proteomes" id="UP000238823"/>
    </source>
</evidence>
<accession>A0A2S9YY82</accession>
<dbReference type="AlphaFoldDB" id="A0A2S9YY82"/>